<evidence type="ECO:0000256" key="1">
    <source>
        <dbReference type="SAM" id="MobiDB-lite"/>
    </source>
</evidence>
<dbReference type="AlphaFoldDB" id="A0A388KNY4"/>
<proteinExistence type="predicted"/>
<dbReference type="EMBL" id="BFEA01000151">
    <property type="protein sequence ID" value="GBG71653.1"/>
    <property type="molecule type" value="Genomic_DNA"/>
</dbReference>
<sequence length="232" mass="24542">MASQVPKAGADQGRGRSPPVNLDIPQSDEDRLKLLTSKCYDDGILPEKFRHGEWIIEEGVRTFVVNPRLDELTTNWLKERTVTIIFQGAARDLPMGVREDLGAGPASGKAVEHVAIVDDLAADAVTAADEAADDDIAANGLAADDVAAGDVANGLVANGLPEDDVAEDDVAADDIAANGLAANGTGRLLAFNDRPVGASRKFGTLPVRKDLRPKRHRGLMENLYPAQWGATG</sequence>
<comment type="caution">
    <text evidence="2">The sequence shown here is derived from an EMBL/GenBank/DDBJ whole genome shotgun (WGS) entry which is preliminary data.</text>
</comment>
<reference evidence="2 3" key="1">
    <citation type="journal article" date="2018" name="Cell">
        <title>The Chara Genome: Secondary Complexity and Implications for Plant Terrestrialization.</title>
        <authorList>
            <person name="Nishiyama T."/>
            <person name="Sakayama H."/>
            <person name="Vries J.D."/>
            <person name="Buschmann H."/>
            <person name="Saint-Marcoux D."/>
            <person name="Ullrich K.K."/>
            <person name="Haas F.B."/>
            <person name="Vanderstraeten L."/>
            <person name="Becker D."/>
            <person name="Lang D."/>
            <person name="Vosolsobe S."/>
            <person name="Rombauts S."/>
            <person name="Wilhelmsson P.K.I."/>
            <person name="Janitza P."/>
            <person name="Kern R."/>
            <person name="Heyl A."/>
            <person name="Rumpler F."/>
            <person name="Villalobos L.I.A.C."/>
            <person name="Clay J.M."/>
            <person name="Skokan R."/>
            <person name="Toyoda A."/>
            <person name="Suzuki Y."/>
            <person name="Kagoshima H."/>
            <person name="Schijlen E."/>
            <person name="Tajeshwar N."/>
            <person name="Catarino B."/>
            <person name="Hetherington A.J."/>
            <person name="Saltykova A."/>
            <person name="Bonnot C."/>
            <person name="Breuninger H."/>
            <person name="Symeonidi A."/>
            <person name="Radhakrishnan G.V."/>
            <person name="Van Nieuwerburgh F."/>
            <person name="Deforce D."/>
            <person name="Chang C."/>
            <person name="Karol K.G."/>
            <person name="Hedrich R."/>
            <person name="Ulvskov P."/>
            <person name="Glockner G."/>
            <person name="Delwiche C.F."/>
            <person name="Petrasek J."/>
            <person name="Van de Peer Y."/>
            <person name="Friml J."/>
            <person name="Beilby M."/>
            <person name="Dolan L."/>
            <person name="Kohara Y."/>
            <person name="Sugano S."/>
            <person name="Fujiyama A."/>
            <person name="Delaux P.-M."/>
            <person name="Quint M."/>
            <person name="TheiBen G."/>
            <person name="Hagemann M."/>
            <person name="Harholt J."/>
            <person name="Dunand C."/>
            <person name="Zachgo S."/>
            <person name="Langdale J."/>
            <person name="Maumus F."/>
            <person name="Straeten D.V.D."/>
            <person name="Gould S.B."/>
            <person name="Rensing S.A."/>
        </authorList>
    </citation>
    <scope>NUCLEOTIDE SEQUENCE [LARGE SCALE GENOMIC DNA]</scope>
    <source>
        <strain evidence="2 3">S276</strain>
    </source>
</reference>
<dbReference type="Proteomes" id="UP000265515">
    <property type="component" value="Unassembled WGS sequence"/>
</dbReference>
<dbReference type="Gramene" id="GBG71653">
    <property type="protein sequence ID" value="GBG71653"/>
    <property type="gene ID" value="CBR_g9068"/>
</dbReference>
<evidence type="ECO:0000313" key="2">
    <source>
        <dbReference type="EMBL" id="GBG71653.1"/>
    </source>
</evidence>
<accession>A0A388KNY4</accession>
<protein>
    <submittedName>
        <fullName evidence="2">Uncharacterized protein</fullName>
    </submittedName>
</protein>
<name>A0A388KNY4_CHABU</name>
<keyword evidence="3" id="KW-1185">Reference proteome</keyword>
<evidence type="ECO:0000313" key="3">
    <source>
        <dbReference type="Proteomes" id="UP000265515"/>
    </source>
</evidence>
<gene>
    <name evidence="2" type="ORF">CBR_g9068</name>
</gene>
<organism evidence="2 3">
    <name type="scientific">Chara braunii</name>
    <name type="common">Braun's stonewort</name>
    <dbReference type="NCBI Taxonomy" id="69332"/>
    <lineage>
        <taxon>Eukaryota</taxon>
        <taxon>Viridiplantae</taxon>
        <taxon>Streptophyta</taxon>
        <taxon>Charophyceae</taxon>
        <taxon>Charales</taxon>
        <taxon>Characeae</taxon>
        <taxon>Chara</taxon>
    </lineage>
</organism>
<feature type="region of interest" description="Disordered" evidence="1">
    <location>
        <begin position="1"/>
        <end position="27"/>
    </location>
</feature>